<keyword evidence="2" id="KW-1185">Reference proteome</keyword>
<accession>A0A0D8Y943</accession>
<evidence type="ECO:0000313" key="2">
    <source>
        <dbReference type="Proteomes" id="UP000053766"/>
    </source>
</evidence>
<name>A0A0D8Y943_DICVI</name>
<reference evidence="2" key="2">
    <citation type="journal article" date="2016" name="Sci. Rep.">
        <title>Dictyocaulus viviparus genome, variome and transcriptome elucidate lungworm biology and support future intervention.</title>
        <authorList>
            <person name="McNulty S.N."/>
            <person name="Strube C."/>
            <person name="Rosa B.A."/>
            <person name="Martin J.C."/>
            <person name="Tyagi R."/>
            <person name="Choi Y.J."/>
            <person name="Wang Q."/>
            <person name="Hallsworth Pepin K."/>
            <person name="Zhang X."/>
            <person name="Ozersky P."/>
            <person name="Wilson R.K."/>
            <person name="Sternberg P.W."/>
            <person name="Gasser R.B."/>
            <person name="Mitreva M."/>
        </authorList>
    </citation>
    <scope>NUCLEOTIDE SEQUENCE [LARGE SCALE GENOMIC DNA]</scope>
    <source>
        <strain evidence="2">HannoverDv2000</strain>
    </source>
</reference>
<dbReference type="Proteomes" id="UP000053766">
    <property type="component" value="Unassembled WGS sequence"/>
</dbReference>
<evidence type="ECO:0000313" key="1">
    <source>
        <dbReference type="EMBL" id="KJH52514.1"/>
    </source>
</evidence>
<dbReference type="EMBL" id="KN716163">
    <property type="protein sequence ID" value="KJH52514.1"/>
    <property type="molecule type" value="Genomic_DNA"/>
</dbReference>
<sequence length="220" mass="24774">MAGNGCIQAGLPDVENMRSENAIKKTVVEFLVPYDKLIHKHYLEFLANRYFIEHRVEYGTLVPGLSEVEVVDLTLEEGEESNDVVSLSSQSVNMQNVGLTLHMPLRSTENAARGRKRPRLDSANPSVPAINCTPSKKFSIKNIAEEENRLVRTFEPATHPNIIKGLHARYEDVIVLSMQETPKSMRRGILLPYSLKSFYTWNAMDPPVATVLIDIDLTPR</sequence>
<dbReference type="AlphaFoldDB" id="A0A0D8Y943"/>
<reference evidence="1 2" key="1">
    <citation type="submission" date="2013-11" db="EMBL/GenBank/DDBJ databases">
        <title>Draft genome of the bovine lungworm Dictyocaulus viviparus.</title>
        <authorList>
            <person name="Mitreva M."/>
        </authorList>
    </citation>
    <scope>NUCLEOTIDE SEQUENCE [LARGE SCALE GENOMIC DNA]</scope>
    <source>
        <strain evidence="1 2">HannoverDv2000</strain>
    </source>
</reference>
<organism evidence="1 2">
    <name type="scientific">Dictyocaulus viviparus</name>
    <name type="common">Bovine lungworm</name>
    <dbReference type="NCBI Taxonomy" id="29172"/>
    <lineage>
        <taxon>Eukaryota</taxon>
        <taxon>Metazoa</taxon>
        <taxon>Ecdysozoa</taxon>
        <taxon>Nematoda</taxon>
        <taxon>Chromadorea</taxon>
        <taxon>Rhabditida</taxon>
        <taxon>Rhabditina</taxon>
        <taxon>Rhabditomorpha</taxon>
        <taxon>Strongyloidea</taxon>
        <taxon>Metastrongylidae</taxon>
        <taxon>Dictyocaulus</taxon>
    </lineage>
</organism>
<protein>
    <submittedName>
        <fullName evidence="1">Uncharacterized protein</fullName>
    </submittedName>
</protein>
<gene>
    <name evidence="1" type="ORF">DICVIV_01224</name>
</gene>
<proteinExistence type="predicted"/>